<feature type="region of interest" description="Disordered" evidence="1">
    <location>
        <begin position="94"/>
        <end position="148"/>
    </location>
</feature>
<organism evidence="2 3">
    <name type="scientific">Melipona bicolor</name>
    <dbReference type="NCBI Taxonomy" id="60889"/>
    <lineage>
        <taxon>Eukaryota</taxon>
        <taxon>Metazoa</taxon>
        <taxon>Ecdysozoa</taxon>
        <taxon>Arthropoda</taxon>
        <taxon>Hexapoda</taxon>
        <taxon>Insecta</taxon>
        <taxon>Pterygota</taxon>
        <taxon>Neoptera</taxon>
        <taxon>Endopterygota</taxon>
        <taxon>Hymenoptera</taxon>
        <taxon>Apocrita</taxon>
        <taxon>Aculeata</taxon>
        <taxon>Apoidea</taxon>
        <taxon>Anthophila</taxon>
        <taxon>Apidae</taxon>
        <taxon>Melipona</taxon>
    </lineage>
</organism>
<protein>
    <submittedName>
        <fullName evidence="2">Uncharacterized protein</fullName>
    </submittedName>
</protein>
<accession>A0AA40G531</accession>
<evidence type="ECO:0000313" key="3">
    <source>
        <dbReference type="Proteomes" id="UP001177670"/>
    </source>
</evidence>
<sequence>MILVKFTITQVCKGLILFALFRMNNEYSKLILKSDSLRHELMPSLEDDRWYIFSVVSQLKINRNLKTLIRVEVHRLNERILTLENENNVRYRLPMSEKENRRHLPEEVSKKTTSRKKSGTAKRRNADAPGGIRGVTVERSEGVTRAGV</sequence>
<feature type="compositionally biased region" description="Basic residues" evidence="1">
    <location>
        <begin position="112"/>
        <end position="123"/>
    </location>
</feature>
<name>A0AA40G531_9HYME</name>
<proteinExistence type="predicted"/>
<reference evidence="2" key="1">
    <citation type="submission" date="2021-10" db="EMBL/GenBank/DDBJ databases">
        <title>Melipona bicolor Genome sequencing and assembly.</title>
        <authorList>
            <person name="Araujo N.S."/>
            <person name="Arias M.C."/>
        </authorList>
    </citation>
    <scope>NUCLEOTIDE SEQUENCE</scope>
    <source>
        <strain evidence="2">USP_2M_L1-L4_2017</strain>
        <tissue evidence="2">Whole body</tissue>
    </source>
</reference>
<evidence type="ECO:0000256" key="1">
    <source>
        <dbReference type="SAM" id="MobiDB-lite"/>
    </source>
</evidence>
<evidence type="ECO:0000313" key="2">
    <source>
        <dbReference type="EMBL" id="KAK1130988.1"/>
    </source>
</evidence>
<comment type="caution">
    <text evidence="2">The sequence shown here is derived from an EMBL/GenBank/DDBJ whole genome shotgun (WGS) entry which is preliminary data.</text>
</comment>
<feature type="compositionally biased region" description="Basic and acidic residues" evidence="1">
    <location>
        <begin position="95"/>
        <end position="110"/>
    </location>
</feature>
<gene>
    <name evidence="2" type="ORF">K0M31_017291</name>
</gene>
<keyword evidence="3" id="KW-1185">Reference proteome</keyword>
<dbReference type="EMBL" id="JAHYIQ010000006">
    <property type="protein sequence ID" value="KAK1130988.1"/>
    <property type="molecule type" value="Genomic_DNA"/>
</dbReference>
<dbReference type="Proteomes" id="UP001177670">
    <property type="component" value="Unassembled WGS sequence"/>
</dbReference>
<dbReference type="AlphaFoldDB" id="A0AA40G531"/>